<accession>A0A836KN44</accession>
<evidence type="ECO:0000256" key="1">
    <source>
        <dbReference type="SAM" id="MobiDB-lite"/>
    </source>
</evidence>
<gene>
    <name evidence="3" type="ORF">LSCM1_06204</name>
</gene>
<dbReference type="Proteomes" id="UP000673552">
    <property type="component" value="Chromosome 19"/>
</dbReference>
<proteinExistence type="predicted"/>
<dbReference type="OrthoDB" id="271480at2759"/>
<dbReference type="GeneID" id="92516148"/>
<dbReference type="KEGG" id="lmat:92516148"/>
<evidence type="ECO:0008006" key="5">
    <source>
        <dbReference type="Google" id="ProtNLM"/>
    </source>
</evidence>
<feature type="chain" id="PRO_5032885395" description="Membrane-associated protein" evidence="2">
    <location>
        <begin position="35"/>
        <end position="1494"/>
    </location>
</feature>
<name>A0A836KN44_9TRYP</name>
<evidence type="ECO:0000256" key="2">
    <source>
        <dbReference type="SAM" id="SignalP"/>
    </source>
</evidence>
<keyword evidence="4" id="KW-1185">Reference proteome</keyword>
<keyword evidence="2" id="KW-0732">Signal</keyword>
<reference evidence="3 4" key="1">
    <citation type="submission" date="2021-03" db="EMBL/GenBank/DDBJ databases">
        <title>Leishmania (Mundinia) martiniquensis Genome sequencing and assembly.</title>
        <authorList>
            <person name="Almutairi H."/>
            <person name="Gatherer D."/>
        </authorList>
    </citation>
    <scope>NUCLEOTIDE SEQUENCE [LARGE SCALE GENOMIC DNA]</scope>
    <source>
        <strain evidence="3">LSCM1</strain>
    </source>
</reference>
<feature type="region of interest" description="Disordered" evidence="1">
    <location>
        <begin position="1398"/>
        <end position="1451"/>
    </location>
</feature>
<feature type="signal peptide" evidence="2">
    <location>
        <begin position="1"/>
        <end position="34"/>
    </location>
</feature>
<feature type="compositionally biased region" description="Low complexity" evidence="1">
    <location>
        <begin position="136"/>
        <end position="191"/>
    </location>
</feature>
<evidence type="ECO:0000313" key="4">
    <source>
        <dbReference type="Proteomes" id="UP000673552"/>
    </source>
</evidence>
<evidence type="ECO:0000313" key="3">
    <source>
        <dbReference type="EMBL" id="KAG5480501.1"/>
    </source>
</evidence>
<dbReference type="EMBL" id="JAFEUZ010000019">
    <property type="protein sequence ID" value="KAG5480501.1"/>
    <property type="molecule type" value="Genomic_DNA"/>
</dbReference>
<feature type="compositionally biased region" description="Pro residues" evidence="1">
    <location>
        <begin position="1405"/>
        <end position="1414"/>
    </location>
</feature>
<sequence length="1494" mass="157940">MRRTTSNRSSMCIMNPRTLLALLLLCFPQTLCEAAFSAPFGRCEAGTSGYVVQSPSDNERGAQFLTNHGLAFAILPATVAEALVKWDDGRPAVWMPSSFQAPPGPQSRLILRRTGAWAAIPFSVVWNHLCIDDTETTTTTTQSPNTTTTTTTAAPQLSSSSSFQSESSVSSSSGLSSTTTTLAPYPTTTAAPQPPVPPVLSVMQMAARVVFAAASTVDVMDFTSNVVYLPATVTLLQNIQALHAANTVIAVRFGATGPVSALLADATTTSVSFQVPYVLYNVSKVTSYALLLVTLSSSDAVAVDSQLRITPLMIALQQMPVGVMLRQESIQEGADILATVRFAGPGTSLPYTTDVSLTFTSSLSFSMVNNGAVGSRCTASTSPIPYFVTHCSLRLTVSRAYAKRVHAGRKSVCATYNGKSVVVAPFAIQGIAATTTAAIFPVATAIPIRLQGGTTTGIAGGAYAAFASTSPDCASEGVTISLLPVNSFSSNSDSSTEPVALLVTSTEVPAGSYVCMRHTSHNKKFAVMYHDRPVTVGAKSMPPPAAVSASVLTVFNGSCGAVSLVEFVRPPESADDTEAYLSAVATVSERYRVFRFVAIRAGATAAEKKAMCRHSRQEATRDAANGLMRFFFPLYLQHTFGVLCADEEYVRIDYMIVPPTNWLTSMAGADDFASRTVVLSAGPEYDAVPLSVSSSHIDSHGSGTAVRLSPDGSCAFGYTVRIRSYDTHLYITIPTALAGVHTVCAGLYNETGTSMFASTGLQVDLASYVRGRQKWIRETGIENVEWTPCGSASTCGLQTKQQYIQVCNGVLHSNPWPQRLEGAFMGSGSVTVLMAGNMFRTQAIMLMNDVYVPLAAAFLHCQRFSSLQLSTDGGATYGSAAVVLGNHPQVALSPSTDASGVVVGFVPWDASCRSAHIGADVMVARTAAGVSVLDTSGLLFTNTEGYYAVCTRNGEAWALLTETYIKVVPGVATMYRAEAISAGDALTSENRIQLYHTQTVTWAVMGIFSPTISVLLMLVWNDATCTAGAAYTAGLCYISPSSANVTVEASLIAAPPAGAATPKLYPCYAVSTVANSASPMAFEEHRGRIIVLAQLTLSSLFYLPYLTLSVSSSADTRILLTDPQDPPITRIALQVTSMQSDIPQCGASGTYAVVLTVETDDLGRRWVTVPAWMPQTLGGSGATDVYLKMCATASSSANPEFVAVDAYVVLSANATHLGDDTMSLRLTFLPLNRSADLLDYEAARGALAKYAATELKVPAKVVLVASLGGNAFELFIDDALQTGAAPQSTMTPTQQLYHILTKGVHLPLLVNGSDNVAAWFALAMVEGVHLMDQTPVGDYPAVPLPTSESGGKSFNYTSLSIALFCVVVTPTAIGFVAFSVQQTIPTLSHSRFGEKAVVYPETGDSPPPRNPRPPEGWETEGCGKEEEPGGAPLMAVPKAEDTTQSPLYDSDENGAALEMKDMGCSPPLRNDTFVMEHRKGISSCSSTADVSRRS</sequence>
<protein>
    <recommendedName>
        <fullName evidence="5">Membrane-associated protein</fullName>
    </recommendedName>
</protein>
<feature type="region of interest" description="Disordered" evidence="1">
    <location>
        <begin position="136"/>
        <end position="194"/>
    </location>
</feature>
<organism evidence="3 4">
    <name type="scientific">Leishmania martiniquensis</name>
    <dbReference type="NCBI Taxonomy" id="1580590"/>
    <lineage>
        <taxon>Eukaryota</taxon>
        <taxon>Discoba</taxon>
        <taxon>Euglenozoa</taxon>
        <taxon>Kinetoplastea</taxon>
        <taxon>Metakinetoplastina</taxon>
        <taxon>Trypanosomatida</taxon>
        <taxon>Trypanosomatidae</taxon>
        <taxon>Leishmaniinae</taxon>
        <taxon>Leishmania</taxon>
    </lineage>
</organism>
<dbReference type="RefSeq" id="XP_067179265.1">
    <property type="nucleotide sequence ID" value="XM_067323636.1"/>
</dbReference>
<comment type="caution">
    <text evidence="3">The sequence shown here is derived from an EMBL/GenBank/DDBJ whole genome shotgun (WGS) entry which is preliminary data.</text>
</comment>